<dbReference type="EMBL" id="JAATHJ010000033">
    <property type="protein sequence ID" value="NJP38897.1"/>
    <property type="molecule type" value="Genomic_DNA"/>
</dbReference>
<dbReference type="Proteomes" id="UP000752012">
    <property type="component" value="Unassembled WGS sequence"/>
</dbReference>
<evidence type="ECO:0000313" key="3">
    <source>
        <dbReference type="Proteomes" id="UP000752012"/>
    </source>
</evidence>
<dbReference type="InterPro" id="IPR048427">
    <property type="entry name" value="YpoC"/>
</dbReference>
<feature type="domain" description="YpoC-like" evidence="1">
    <location>
        <begin position="24"/>
        <end position="96"/>
    </location>
</feature>
<accession>A0A969Q0I0</accession>
<proteinExistence type="predicted"/>
<reference evidence="2 3" key="1">
    <citation type="submission" date="2020-03" db="EMBL/GenBank/DDBJ databases">
        <title>Assessment of the enzymatic potential of alkaline-tolerant lipase obtained from Bacillus luteus H11 (technogenic soil) for the bioremediation of saline soils contaminated with petroleum substances.</title>
        <authorList>
            <person name="Kalwasinska A."/>
        </authorList>
    </citation>
    <scope>NUCLEOTIDE SEQUENCE [LARGE SCALE GENOMIC DNA]</scope>
    <source>
        <strain evidence="2 3">H11</strain>
    </source>
</reference>
<name>A0A969Q0I0_9BACI</name>
<dbReference type="RefSeq" id="WP_168008815.1">
    <property type="nucleotide sequence ID" value="NZ_JAATHJ010000033.1"/>
</dbReference>
<dbReference type="AlphaFoldDB" id="A0A969Q0I0"/>
<evidence type="ECO:0000313" key="2">
    <source>
        <dbReference type="EMBL" id="NJP38897.1"/>
    </source>
</evidence>
<comment type="caution">
    <text evidence="2">The sequence shown here is derived from an EMBL/GenBank/DDBJ whole genome shotgun (WGS) entry which is preliminary data.</text>
</comment>
<gene>
    <name evidence="2" type="ORF">HCN83_15120</name>
</gene>
<organism evidence="2 3">
    <name type="scientific">Alkalicoccus luteus</name>
    <dbReference type="NCBI Taxonomy" id="1237094"/>
    <lineage>
        <taxon>Bacteria</taxon>
        <taxon>Bacillati</taxon>
        <taxon>Bacillota</taxon>
        <taxon>Bacilli</taxon>
        <taxon>Bacillales</taxon>
        <taxon>Bacillaceae</taxon>
        <taxon>Alkalicoccus</taxon>
    </lineage>
</organism>
<dbReference type="Pfam" id="PF21747">
    <property type="entry name" value="YpoC"/>
    <property type="match status" value="1"/>
</dbReference>
<sequence length="101" mass="11889">MNQKLISLHQEFYDRWNETHMRHSAEAEEVNQAAISLIQLLKAYQKENDPERSVFEQQAAPVNAAERFQFAQERAGHFTGRLEICKLAKEMKHKLLRRPGR</sequence>
<protein>
    <recommendedName>
        <fullName evidence="1">YpoC-like domain-containing protein</fullName>
    </recommendedName>
</protein>
<keyword evidence="3" id="KW-1185">Reference proteome</keyword>
<evidence type="ECO:0000259" key="1">
    <source>
        <dbReference type="Pfam" id="PF21747"/>
    </source>
</evidence>